<keyword evidence="3 8" id="KW-0349">Heme</keyword>
<evidence type="ECO:0000256" key="1">
    <source>
        <dbReference type="ARBA" id="ARBA00001971"/>
    </source>
</evidence>
<dbReference type="PANTHER" id="PTHR24305:SF230">
    <property type="entry name" value="P450, PUTATIVE (EUROFUNG)-RELATED"/>
    <property type="match status" value="1"/>
</dbReference>
<dbReference type="GO" id="GO:0020037">
    <property type="term" value="F:heme binding"/>
    <property type="evidence" value="ECO:0007669"/>
    <property type="project" value="InterPro"/>
</dbReference>
<evidence type="ECO:0000256" key="10">
    <source>
        <dbReference type="SAM" id="Phobius"/>
    </source>
</evidence>
<dbReference type="EMBL" id="KB822721">
    <property type="protein sequence ID" value="ETN39818.1"/>
    <property type="molecule type" value="Genomic_DNA"/>
</dbReference>
<accession>W2RVM3</accession>
<keyword evidence="10" id="KW-1133">Transmembrane helix</keyword>
<dbReference type="PRINTS" id="PR00385">
    <property type="entry name" value="P450"/>
</dbReference>
<dbReference type="PROSITE" id="PS00086">
    <property type="entry name" value="CYTOCHROME_P450"/>
    <property type="match status" value="1"/>
</dbReference>
<dbReference type="InterPro" id="IPR017972">
    <property type="entry name" value="Cyt_P450_CS"/>
</dbReference>
<dbReference type="InterPro" id="IPR050121">
    <property type="entry name" value="Cytochrome_P450_monoxygenase"/>
</dbReference>
<feature type="transmembrane region" description="Helical" evidence="10">
    <location>
        <begin position="226"/>
        <end position="248"/>
    </location>
</feature>
<dbReference type="eggNOG" id="KOG0158">
    <property type="taxonomic scope" value="Eukaryota"/>
</dbReference>
<evidence type="ECO:0000256" key="7">
    <source>
        <dbReference type="ARBA" id="ARBA00023033"/>
    </source>
</evidence>
<dbReference type="GO" id="GO:0016705">
    <property type="term" value="F:oxidoreductase activity, acting on paired donors, with incorporation or reduction of molecular oxygen"/>
    <property type="evidence" value="ECO:0007669"/>
    <property type="project" value="InterPro"/>
</dbReference>
<comment type="similarity">
    <text evidence="2 9">Belongs to the cytochrome P450 family.</text>
</comment>
<feature type="binding site" description="axial binding residue" evidence="8">
    <location>
        <position position="455"/>
    </location>
    <ligand>
        <name>heme</name>
        <dbReference type="ChEBI" id="CHEBI:30413"/>
    </ligand>
    <ligandPart>
        <name>Fe</name>
        <dbReference type="ChEBI" id="CHEBI:18248"/>
    </ligandPart>
</feature>
<evidence type="ECO:0000313" key="11">
    <source>
        <dbReference type="EMBL" id="ETN39818.1"/>
    </source>
</evidence>
<dbReference type="InParanoid" id="W2RVM3"/>
<keyword evidence="10" id="KW-0812">Transmembrane</keyword>
<evidence type="ECO:0000256" key="2">
    <source>
        <dbReference type="ARBA" id="ARBA00010617"/>
    </source>
</evidence>
<dbReference type="AlphaFoldDB" id="W2RVM3"/>
<dbReference type="Pfam" id="PF00067">
    <property type="entry name" value="p450"/>
    <property type="match status" value="1"/>
</dbReference>
<reference evidence="11 12" key="1">
    <citation type="submission" date="2013-03" db="EMBL/GenBank/DDBJ databases">
        <title>The Genome Sequence of Phialophora europaea CBS 101466.</title>
        <authorList>
            <consortium name="The Broad Institute Genomics Platform"/>
            <person name="Cuomo C."/>
            <person name="de Hoog S."/>
            <person name="Gorbushina A."/>
            <person name="Walker B."/>
            <person name="Young S.K."/>
            <person name="Zeng Q."/>
            <person name="Gargeya S."/>
            <person name="Fitzgerald M."/>
            <person name="Haas B."/>
            <person name="Abouelleil A."/>
            <person name="Allen A.W."/>
            <person name="Alvarado L."/>
            <person name="Arachchi H.M."/>
            <person name="Berlin A.M."/>
            <person name="Chapman S.B."/>
            <person name="Gainer-Dewar J."/>
            <person name="Goldberg J."/>
            <person name="Griggs A."/>
            <person name="Gujja S."/>
            <person name="Hansen M."/>
            <person name="Howarth C."/>
            <person name="Imamovic A."/>
            <person name="Ireland A."/>
            <person name="Larimer J."/>
            <person name="McCowan C."/>
            <person name="Murphy C."/>
            <person name="Pearson M."/>
            <person name="Poon T.W."/>
            <person name="Priest M."/>
            <person name="Roberts A."/>
            <person name="Saif S."/>
            <person name="Shea T."/>
            <person name="Sisk P."/>
            <person name="Sykes S."/>
            <person name="Wortman J."/>
            <person name="Nusbaum C."/>
            <person name="Birren B."/>
        </authorList>
    </citation>
    <scope>NUCLEOTIDE SEQUENCE [LARGE SCALE GENOMIC DNA]</scope>
    <source>
        <strain evidence="11 12">CBS 101466</strain>
    </source>
</reference>
<evidence type="ECO:0000313" key="12">
    <source>
        <dbReference type="Proteomes" id="UP000030752"/>
    </source>
</evidence>
<dbReference type="Gene3D" id="1.10.630.10">
    <property type="entry name" value="Cytochrome P450"/>
    <property type="match status" value="1"/>
</dbReference>
<evidence type="ECO:0008006" key="13">
    <source>
        <dbReference type="Google" id="ProtNLM"/>
    </source>
</evidence>
<dbReference type="GO" id="GO:0004497">
    <property type="term" value="F:monooxygenase activity"/>
    <property type="evidence" value="ECO:0007669"/>
    <property type="project" value="UniProtKB-KW"/>
</dbReference>
<dbReference type="Proteomes" id="UP000030752">
    <property type="component" value="Unassembled WGS sequence"/>
</dbReference>
<keyword evidence="7 9" id="KW-0503">Monooxygenase</keyword>
<keyword evidence="4 8" id="KW-0479">Metal-binding</keyword>
<evidence type="ECO:0000256" key="4">
    <source>
        <dbReference type="ARBA" id="ARBA00022723"/>
    </source>
</evidence>
<dbReference type="RefSeq" id="XP_008718603.1">
    <property type="nucleotide sequence ID" value="XM_008720381.1"/>
</dbReference>
<keyword evidence="6 8" id="KW-0408">Iron</keyword>
<evidence type="ECO:0000256" key="5">
    <source>
        <dbReference type="ARBA" id="ARBA00023002"/>
    </source>
</evidence>
<evidence type="ECO:0000256" key="8">
    <source>
        <dbReference type="PIRSR" id="PIRSR602401-1"/>
    </source>
</evidence>
<dbReference type="HOGENOM" id="CLU_001570_14_11_1"/>
<name>W2RVM3_CYPE1</name>
<dbReference type="STRING" id="1220924.W2RVM3"/>
<evidence type="ECO:0000256" key="9">
    <source>
        <dbReference type="RuleBase" id="RU000461"/>
    </source>
</evidence>
<comment type="cofactor">
    <cofactor evidence="1 8">
        <name>heme</name>
        <dbReference type="ChEBI" id="CHEBI:30413"/>
    </cofactor>
</comment>
<dbReference type="InterPro" id="IPR036396">
    <property type="entry name" value="Cyt_P450_sf"/>
</dbReference>
<dbReference type="InterPro" id="IPR001128">
    <property type="entry name" value="Cyt_P450"/>
</dbReference>
<dbReference type="VEuPathDB" id="FungiDB:HMPREF1541_06044"/>
<organism evidence="11 12">
    <name type="scientific">Cyphellophora europaea (strain CBS 101466)</name>
    <name type="common">Phialophora europaea</name>
    <dbReference type="NCBI Taxonomy" id="1220924"/>
    <lineage>
        <taxon>Eukaryota</taxon>
        <taxon>Fungi</taxon>
        <taxon>Dikarya</taxon>
        <taxon>Ascomycota</taxon>
        <taxon>Pezizomycotina</taxon>
        <taxon>Eurotiomycetes</taxon>
        <taxon>Chaetothyriomycetidae</taxon>
        <taxon>Chaetothyriales</taxon>
        <taxon>Cyphellophoraceae</taxon>
        <taxon>Cyphellophora</taxon>
    </lineage>
</organism>
<proteinExistence type="inferred from homology"/>
<dbReference type="OrthoDB" id="1470350at2759"/>
<dbReference type="GeneID" id="19973383"/>
<dbReference type="PANTHER" id="PTHR24305">
    <property type="entry name" value="CYTOCHROME P450"/>
    <property type="match status" value="1"/>
</dbReference>
<protein>
    <recommendedName>
        <fullName evidence="13">Cytochrome P450 monooxygenase</fullName>
    </recommendedName>
</protein>
<evidence type="ECO:0000256" key="6">
    <source>
        <dbReference type="ARBA" id="ARBA00023004"/>
    </source>
</evidence>
<keyword evidence="5 9" id="KW-0560">Oxidoreductase</keyword>
<evidence type="ECO:0000256" key="3">
    <source>
        <dbReference type="ARBA" id="ARBA00022617"/>
    </source>
</evidence>
<dbReference type="SUPFAM" id="SSF48264">
    <property type="entry name" value="Cytochrome P450"/>
    <property type="match status" value="1"/>
</dbReference>
<gene>
    <name evidence="11" type="ORF">HMPREF1541_06044</name>
</gene>
<dbReference type="CDD" id="cd11058">
    <property type="entry name" value="CYP60B-like"/>
    <property type="match status" value="1"/>
</dbReference>
<keyword evidence="10" id="KW-0472">Membrane</keyword>
<feature type="transmembrane region" description="Helical" evidence="10">
    <location>
        <begin position="28"/>
        <end position="46"/>
    </location>
</feature>
<dbReference type="GO" id="GO:0005506">
    <property type="term" value="F:iron ion binding"/>
    <property type="evidence" value="ECO:0007669"/>
    <property type="project" value="InterPro"/>
</dbReference>
<dbReference type="PRINTS" id="PR00463">
    <property type="entry name" value="EP450I"/>
</dbReference>
<sequence>MAVFTALGALGSDSLSLSHTLLLLTYASLAYLALSWFITSIYNLYFHPLRHFPGPKLWLLFPITRQIDSVLGRREHKTLAYHETYGPVVRASPDMLTFTSADAWRDIYGPRGAAELPKFFGRAGPSTSIIDARDPQTHGRFRRAMLPAFSDKALAEQDMLIGTYVDLLTDRLREVAAQGEATDMVRWFNFTTFDLIGDLAFGETLGGLENEASNAWLDRIQTSIKLLPIIMLMTQYVPGLGLVLGRLFRRAQQSHVQMVKAMVARRIEKAEYGHRGDFMDQIMRNQGKESGLTHAELAGNADIMMIAGSETTSTLLSGVTYMLLTHPEKMERCKAEVRGAFERKEDFSFAAVSSKLPYTLACLNETMRIYPSVPIVMFRQTQPGHTTPIAGEMVPPGTKVGVPQLAAFHSTLNWHRPTDFLPERWLPAATTDPTSDFFHDQRDVHKPFSYGPRDCIGRNLAYHEMRLIFARLLWEFDLALREESRAWSEQKIRVFWDKKPLMVDVRRRAF</sequence>
<keyword evidence="12" id="KW-1185">Reference proteome</keyword>
<dbReference type="InterPro" id="IPR002401">
    <property type="entry name" value="Cyt_P450_E_grp-I"/>
</dbReference>